<dbReference type="InterPro" id="IPR013762">
    <property type="entry name" value="Integrase-like_cat_sf"/>
</dbReference>
<dbReference type="Gene3D" id="1.10.443.10">
    <property type="entry name" value="Intergrase catalytic core"/>
    <property type="match status" value="1"/>
</dbReference>
<dbReference type="InterPro" id="IPR002104">
    <property type="entry name" value="Integrase_catalytic"/>
</dbReference>
<evidence type="ECO:0000256" key="4">
    <source>
        <dbReference type="ARBA" id="ARBA00023172"/>
    </source>
</evidence>
<evidence type="ECO:0000256" key="2">
    <source>
        <dbReference type="ARBA" id="ARBA00022908"/>
    </source>
</evidence>
<dbReference type="InterPro" id="IPR010998">
    <property type="entry name" value="Integrase_recombinase_N"/>
</dbReference>
<keyword evidence="3 5" id="KW-0238">DNA-binding</keyword>
<dbReference type="InterPro" id="IPR053876">
    <property type="entry name" value="Phage_int_M"/>
</dbReference>
<dbReference type="Gene3D" id="3.30.160.390">
    <property type="entry name" value="Integrase, DNA-binding domain"/>
    <property type="match status" value="1"/>
</dbReference>
<keyword evidence="4" id="KW-0233">DNA recombination</keyword>
<feature type="domain" description="Core-binding (CB)" evidence="7">
    <location>
        <begin position="103"/>
        <end position="184"/>
    </location>
</feature>
<evidence type="ECO:0000256" key="5">
    <source>
        <dbReference type="PROSITE-ProRule" id="PRU01248"/>
    </source>
</evidence>
<dbReference type="PANTHER" id="PTHR30629:SF2">
    <property type="entry name" value="PROPHAGE INTEGRASE INTS-RELATED"/>
    <property type="match status" value="1"/>
</dbReference>
<dbReference type="AlphaFoldDB" id="A0A6S6TAA1"/>
<feature type="domain" description="Tyr recombinase" evidence="6">
    <location>
        <begin position="210"/>
        <end position="390"/>
    </location>
</feature>
<keyword evidence="2" id="KW-0229">DNA integration</keyword>
<evidence type="ECO:0000256" key="1">
    <source>
        <dbReference type="ARBA" id="ARBA00008857"/>
    </source>
</evidence>
<evidence type="ECO:0000313" key="8">
    <source>
        <dbReference type="EMBL" id="CAA6811856.1"/>
    </source>
</evidence>
<dbReference type="InterPro" id="IPR011010">
    <property type="entry name" value="DNA_brk_join_enz"/>
</dbReference>
<dbReference type="PANTHER" id="PTHR30629">
    <property type="entry name" value="PROPHAGE INTEGRASE"/>
    <property type="match status" value="1"/>
</dbReference>
<dbReference type="SUPFAM" id="SSF56349">
    <property type="entry name" value="DNA breaking-rejoining enzymes"/>
    <property type="match status" value="1"/>
</dbReference>
<dbReference type="Pfam" id="PF00589">
    <property type="entry name" value="Phage_integrase"/>
    <property type="match status" value="1"/>
</dbReference>
<name>A0A6S6TAA1_9BACT</name>
<evidence type="ECO:0000259" key="7">
    <source>
        <dbReference type="PROSITE" id="PS51900"/>
    </source>
</evidence>
<dbReference type="InterPro" id="IPR025166">
    <property type="entry name" value="Integrase_DNA_bind_dom"/>
</dbReference>
<dbReference type="Pfam" id="PF22022">
    <property type="entry name" value="Phage_int_M"/>
    <property type="match status" value="1"/>
</dbReference>
<dbReference type="InterPro" id="IPR044068">
    <property type="entry name" value="CB"/>
</dbReference>
<comment type="similarity">
    <text evidence="1">Belongs to the 'phage' integrase family.</text>
</comment>
<dbReference type="GO" id="GO:0015074">
    <property type="term" value="P:DNA integration"/>
    <property type="evidence" value="ECO:0007669"/>
    <property type="project" value="UniProtKB-KW"/>
</dbReference>
<dbReference type="Pfam" id="PF13356">
    <property type="entry name" value="Arm-DNA-bind_3"/>
    <property type="match status" value="1"/>
</dbReference>
<accession>A0A6S6TAA1</accession>
<gene>
    <name evidence="8" type="ORF">HELGO_WM6478</name>
</gene>
<dbReference type="InterPro" id="IPR038488">
    <property type="entry name" value="Integrase_DNA-bd_sf"/>
</dbReference>
<evidence type="ECO:0000259" key="6">
    <source>
        <dbReference type="PROSITE" id="PS51898"/>
    </source>
</evidence>
<dbReference type="EMBL" id="CACVAW010000044">
    <property type="protein sequence ID" value="CAA6811856.1"/>
    <property type="molecule type" value="Genomic_DNA"/>
</dbReference>
<dbReference type="GO" id="GO:0006310">
    <property type="term" value="P:DNA recombination"/>
    <property type="evidence" value="ECO:0007669"/>
    <property type="project" value="UniProtKB-KW"/>
</dbReference>
<dbReference type="PROSITE" id="PS51898">
    <property type="entry name" value="TYR_RECOMBINASE"/>
    <property type="match status" value="1"/>
</dbReference>
<reference evidence="8" key="1">
    <citation type="submission" date="2020-01" db="EMBL/GenBank/DDBJ databases">
        <authorList>
            <person name="Meier V. D."/>
            <person name="Meier V D."/>
        </authorList>
    </citation>
    <scope>NUCLEOTIDE SEQUENCE</scope>
    <source>
        <strain evidence="8">HLG_WM_MAG_12</strain>
    </source>
</reference>
<dbReference type="PROSITE" id="PS51900">
    <property type="entry name" value="CB"/>
    <property type="match status" value="1"/>
</dbReference>
<dbReference type="Gene3D" id="1.10.150.130">
    <property type="match status" value="1"/>
</dbReference>
<evidence type="ECO:0000256" key="3">
    <source>
        <dbReference type="ARBA" id="ARBA00023125"/>
    </source>
</evidence>
<dbReference type="CDD" id="cd00801">
    <property type="entry name" value="INT_P4_C"/>
    <property type="match status" value="1"/>
</dbReference>
<protein>
    <submittedName>
        <fullName evidence="8">Integrase</fullName>
    </submittedName>
</protein>
<sequence>MTTVLTATAVKSAKPKSIDGILKDKRYSDGGGLYLLVKSTGNKLWRYNYSFQNKKYTLALGKYPSLSLKDARIKHTEAKNLIAQDINPVEKRREEKAINKSGNTFEYVANKWLKLKSSSLSKVTLNRHSNALKRDFYPIIGKQPIKDIHRLQIVKIVQAVQQRGALEPGHRLINLCSNVWRYALQIGEVEHNIIADISKNDVLKPFKKSSYPTITEPKRIGELLRAIDAYQGGITTKFALQFLPLVFVRSKNIRFAQWSEFNFETKEWTIPAEKMKARKEHIVPLTNQAIKILKEVRQYTSDAKYVFHSATSKIRTMSDSTLSKALKRLDFANEIVPHGFRAMFSTLAYESGKFRSEVIENLLAHQEQNQVKRAYNRAEYKSERMENRVKVKNGLLESHIF</sequence>
<dbReference type="InterPro" id="IPR050808">
    <property type="entry name" value="Phage_Integrase"/>
</dbReference>
<organism evidence="8">
    <name type="scientific">uncultured Campylobacterales bacterium</name>
    <dbReference type="NCBI Taxonomy" id="352960"/>
    <lineage>
        <taxon>Bacteria</taxon>
        <taxon>Pseudomonadati</taxon>
        <taxon>Campylobacterota</taxon>
        <taxon>Epsilonproteobacteria</taxon>
        <taxon>Campylobacterales</taxon>
        <taxon>environmental samples</taxon>
    </lineage>
</organism>
<proteinExistence type="inferred from homology"/>
<dbReference type="GO" id="GO:0003677">
    <property type="term" value="F:DNA binding"/>
    <property type="evidence" value="ECO:0007669"/>
    <property type="project" value="UniProtKB-UniRule"/>
</dbReference>